<comment type="caution">
    <text evidence="1">The sequence shown here is derived from an EMBL/GenBank/DDBJ whole genome shotgun (WGS) entry which is preliminary data.</text>
</comment>
<organism evidence="1">
    <name type="scientific">Ophidiomyces ophidiicola</name>
    <dbReference type="NCBI Taxonomy" id="1387563"/>
    <lineage>
        <taxon>Eukaryota</taxon>
        <taxon>Fungi</taxon>
        <taxon>Dikarya</taxon>
        <taxon>Ascomycota</taxon>
        <taxon>Pezizomycotina</taxon>
        <taxon>Eurotiomycetes</taxon>
        <taxon>Eurotiomycetidae</taxon>
        <taxon>Onygenales</taxon>
        <taxon>Onygenaceae</taxon>
        <taxon>Ophidiomyces</taxon>
    </lineage>
</organism>
<dbReference type="EMBL" id="JALBCA010000072">
    <property type="protein sequence ID" value="KAI2384468.1"/>
    <property type="molecule type" value="Genomic_DNA"/>
</dbReference>
<sequence>MVEHTTQGIVVNNYIPGSACLRDGAVGLFASKANTLSRLNLSFHSLLPGNINIAVNFLVSLIAFLFTSVIRPEYSVLKAVINLLHLEATQRCCPSSKTFSSFVVSRETAAVSTPATPRLAIPIDRPFGKMTLSRHYVTPAEQLPTDLGLAWHIRPTLLHPKHLPTSQKRAKGVPTRPIHTSQIFTSQISTSQIPTSEIPASEIPTSQVRTSHKTSSGQLTHPISDITTLPTCGILQWSNFDVSPPKLDQQAFTMETIG</sequence>
<name>A0ACB8USV0_9EURO</name>
<gene>
    <name evidence="1" type="ORF">LOY88_004625</name>
</gene>
<evidence type="ECO:0000313" key="1">
    <source>
        <dbReference type="EMBL" id="KAI2384468.1"/>
    </source>
</evidence>
<proteinExistence type="predicted"/>
<reference evidence="1" key="1">
    <citation type="journal article" date="2022" name="bioRxiv">
        <title>Population genetic analysis of Ophidiomyces ophidiicola, the causative agent of snake fungal disease, indicates recent introductions to the USA.</title>
        <authorList>
            <person name="Ladner J.T."/>
            <person name="Palmer J.M."/>
            <person name="Ettinger C.L."/>
            <person name="Stajich J.E."/>
            <person name="Farrell T.M."/>
            <person name="Glorioso B.M."/>
            <person name="Lawson B."/>
            <person name="Price S.J."/>
            <person name="Stengle A.G."/>
            <person name="Grear D.A."/>
            <person name="Lorch J.M."/>
        </authorList>
    </citation>
    <scope>NUCLEOTIDE SEQUENCE</scope>
    <source>
        <strain evidence="1">NWHC 24266-5</strain>
    </source>
</reference>
<protein>
    <submittedName>
        <fullName evidence="1">Uncharacterized protein</fullName>
    </submittedName>
</protein>
<accession>A0ACB8USV0</accession>